<dbReference type="InterPro" id="IPR006336">
    <property type="entry name" value="GCS2"/>
</dbReference>
<dbReference type="HAMAP" id="MF_02034">
    <property type="entry name" value="EgtA"/>
    <property type="match status" value="1"/>
</dbReference>
<dbReference type="Pfam" id="PF04107">
    <property type="entry name" value="GCS2"/>
    <property type="match status" value="1"/>
</dbReference>
<proteinExistence type="inferred from homology"/>
<dbReference type="PIRSF" id="PIRSF017901">
    <property type="entry name" value="GCL"/>
    <property type="match status" value="1"/>
</dbReference>
<dbReference type="InterPro" id="IPR035434">
    <property type="entry name" value="GCL_bact_plant"/>
</dbReference>
<sequence>MSVPASTVFRVMQETGVAEPMAGPSQARVQQLRSLSEAEAYVASVCFKHGPPRLLGVELEWLVHAGASPGAPPNRATLAAALGPHAPTTLVPSSPAQPLPHGSTVTVEPGGQVELASPPLADLGSLIGAVSADAAELHRRLAAHALTVQPRATDPLRPATRILDLPRYAAMERAFDRNGPHGRSGMCSTTAVQVCLDVGTAADLPLRWETLHALGPVLLAAFANSPVLHGRRTGWKSSRMACWLSADPARTFPPAPLSADPEADWAARVLSTPLLCVRRDDGPWDAPPGVTFADWIAGAMPTPPTTADLDYHVSTLFPPVRAHGHLEVRYVDGQAGDRWALPMAVLVALLSRREITEQVRELTRPVAGRWIEAARCGLEDGPLAAAAAPVFELACSALRTLDVPPTVQDALEDMTARQVRRGRCPADDPLDEERHAWPVDPQDAWDVLADAPPLAEACLGRPTRVDPGLEGQPS</sequence>
<dbReference type="GO" id="GO:0006750">
    <property type="term" value="P:glutathione biosynthetic process"/>
    <property type="evidence" value="ECO:0007669"/>
    <property type="project" value="UniProtKB-UniRule"/>
</dbReference>
<comment type="similarity">
    <text evidence="5 6">Belongs to the glutamate--cysteine ligase type 2 family. EgtA subfamily.</text>
</comment>
<dbReference type="PANTHER" id="PTHR34378:SF1">
    <property type="entry name" value="GLUTAMATE--CYSTEINE LIGASE, CHLOROPLASTIC"/>
    <property type="match status" value="1"/>
</dbReference>
<dbReference type="Proteomes" id="UP000321685">
    <property type="component" value="Unassembled WGS sequence"/>
</dbReference>
<dbReference type="PANTHER" id="PTHR34378">
    <property type="entry name" value="GLUTAMATE--CYSTEINE LIGASE, CHLOROPLASTIC"/>
    <property type="match status" value="1"/>
</dbReference>
<comment type="catalytic activity">
    <reaction evidence="4 5 6">
        <text>L-cysteine + L-glutamate + ATP = gamma-L-glutamyl-L-cysteine + ADP + phosphate + H(+)</text>
        <dbReference type="Rhea" id="RHEA:13285"/>
        <dbReference type="ChEBI" id="CHEBI:15378"/>
        <dbReference type="ChEBI" id="CHEBI:29985"/>
        <dbReference type="ChEBI" id="CHEBI:30616"/>
        <dbReference type="ChEBI" id="CHEBI:35235"/>
        <dbReference type="ChEBI" id="CHEBI:43474"/>
        <dbReference type="ChEBI" id="CHEBI:58173"/>
        <dbReference type="ChEBI" id="CHEBI:456216"/>
        <dbReference type="EC" id="6.3.2.2"/>
    </reaction>
</comment>
<protein>
    <recommendedName>
        <fullName evidence="5">Glutamate--cysteine ligase EgtA</fullName>
        <ecNumber evidence="5">6.3.2.2</ecNumber>
    </recommendedName>
    <alternativeName>
        <fullName evidence="5">Gamma-glutamylcysteine synthase</fullName>
        <shortName evidence="5">GCS</shortName>
        <shortName evidence="5">Gamma-ECS</shortName>
    </alternativeName>
</protein>
<comment type="function">
    <text evidence="5">Catalyzes the synthesis of gamma-glutamylcysteine (gamma-GC). This compound is used as substrate for the biosynthesis of the low-molecular thiol compound ergothioneine.</text>
</comment>
<accession>A0A511DQC5</accession>
<evidence type="ECO:0000256" key="5">
    <source>
        <dbReference type="HAMAP-Rule" id="MF_02034"/>
    </source>
</evidence>
<comment type="pathway">
    <text evidence="5">Amino-acid biosynthesis; ergothioneine biosynthesis.</text>
</comment>
<reference evidence="7 8" key="1">
    <citation type="submission" date="2019-07" db="EMBL/GenBank/DDBJ databases">
        <title>Whole genome shotgun sequence of Pseudonocardia sulfidoxydans NBRC 16205.</title>
        <authorList>
            <person name="Hosoyama A."/>
            <person name="Uohara A."/>
            <person name="Ohji S."/>
            <person name="Ichikawa N."/>
        </authorList>
    </citation>
    <scope>NUCLEOTIDE SEQUENCE [LARGE SCALE GENOMIC DNA]</scope>
    <source>
        <strain evidence="7 8">NBRC 16205</strain>
    </source>
</reference>
<evidence type="ECO:0000256" key="1">
    <source>
        <dbReference type="ARBA" id="ARBA00022598"/>
    </source>
</evidence>
<dbReference type="EC" id="6.3.2.2" evidence="5"/>
<evidence type="ECO:0000256" key="6">
    <source>
        <dbReference type="PIRNR" id="PIRNR017901"/>
    </source>
</evidence>
<dbReference type="Gene3D" id="3.30.590.20">
    <property type="match status" value="1"/>
</dbReference>
<keyword evidence="2 5" id="KW-0547">Nucleotide-binding</keyword>
<evidence type="ECO:0000313" key="7">
    <source>
        <dbReference type="EMBL" id="GEL25268.1"/>
    </source>
</evidence>
<evidence type="ECO:0000256" key="2">
    <source>
        <dbReference type="ARBA" id="ARBA00022741"/>
    </source>
</evidence>
<evidence type="ECO:0000313" key="8">
    <source>
        <dbReference type="Proteomes" id="UP000321685"/>
    </source>
</evidence>
<dbReference type="UniPathway" id="UPA01014"/>
<dbReference type="AlphaFoldDB" id="A0A511DQC5"/>
<name>A0A511DQC5_9PSEU</name>
<dbReference type="NCBIfam" id="TIGR03444">
    <property type="entry name" value="EgtA_Cys_ligase"/>
    <property type="match status" value="1"/>
</dbReference>
<dbReference type="GO" id="GO:0005524">
    <property type="term" value="F:ATP binding"/>
    <property type="evidence" value="ECO:0007669"/>
    <property type="project" value="UniProtKB-UniRule"/>
</dbReference>
<dbReference type="SUPFAM" id="SSF55931">
    <property type="entry name" value="Glutamine synthetase/guanido kinase"/>
    <property type="match status" value="1"/>
</dbReference>
<gene>
    <name evidence="7" type="primary">gshA</name>
    <name evidence="5" type="synonym">egtA</name>
    <name evidence="7" type="ORF">PSU4_42220</name>
</gene>
<dbReference type="GO" id="GO:0052699">
    <property type="term" value="P:ergothioneine biosynthetic process"/>
    <property type="evidence" value="ECO:0007669"/>
    <property type="project" value="UniProtKB-UniRule"/>
</dbReference>
<keyword evidence="8" id="KW-1185">Reference proteome</keyword>
<dbReference type="InterPro" id="IPR014746">
    <property type="entry name" value="Gln_synth/guanido_kin_cat_dom"/>
</dbReference>
<evidence type="ECO:0000256" key="3">
    <source>
        <dbReference type="ARBA" id="ARBA00022840"/>
    </source>
</evidence>
<dbReference type="GO" id="GO:0004357">
    <property type="term" value="F:glutamate-cysteine ligase activity"/>
    <property type="evidence" value="ECO:0007669"/>
    <property type="project" value="UniProtKB-UniRule"/>
</dbReference>
<dbReference type="InterPro" id="IPR017809">
    <property type="entry name" value="EgtA_Actinobacteria"/>
</dbReference>
<evidence type="ECO:0000256" key="4">
    <source>
        <dbReference type="ARBA" id="ARBA00048819"/>
    </source>
</evidence>
<dbReference type="EMBL" id="BJVJ01000049">
    <property type="protein sequence ID" value="GEL25268.1"/>
    <property type="molecule type" value="Genomic_DNA"/>
</dbReference>
<comment type="caution">
    <text evidence="7">The sequence shown here is derived from an EMBL/GenBank/DDBJ whole genome shotgun (WGS) entry which is preliminary data.</text>
</comment>
<keyword evidence="3 5" id="KW-0067">ATP-binding</keyword>
<keyword evidence="1 5" id="KW-0436">Ligase</keyword>
<organism evidence="7 8">
    <name type="scientific">Pseudonocardia sulfidoxydans NBRC 16205</name>
    <dbReference type="NCBI Taxonomy" id="1223511"/>
    <lineage>
        <taxon>Bacteria</taxon>
        <taxon>Bacillati</taxon>
        <taxon>Actinomycetota</taxon>
        <taxon>Actinomycetes</taxon>
        <taxon>Pseudonocardiales</taxon>
        <taxon>Pseudonocardiaceae</taxon>
        <taxon>Pseudonocardia</taxon>
    </lineage>
</organism>